<keyword evidence="4" id="KW-1185">Reference proteome</keyword>
<organism evidence="3 4">
    <name type="scientific">Ceriporiopsis subvermispora (strain B)</name>
    <name type="common">White-rot fungus</name>
    <name type="synonym">Gelatoporia subvermispora</name>
    <dbReference type="NCBI Taxonomy" id="914234"/>
    <lineage>
        <taxon>Eukaryota</taxon>
        <taxon>Fungi</taxon>
        <taxon>Dikarya</taxon>
        <taxon>Basidiomycota</taxon>
        <taxon>Agaricomycotina</taxon>
        <taxon>Agaricomycetes</taxon>
        <taxon>Polyporales</taxon>
        <taxon>Gelatoporiaceae</taxon>
        <taxon>Gelatoporia</taxon>
    </lineage>
</organism>
<proteinExistence type="predicted"/>
<protein>
    <recommendedName>
        <fullName evidence="2">DUF4246 domain-containing protein</fullName>
    </recommendedName>
</protein>
<feature type="domain" description="DUF4246" evidence="2">
    <location>
        <begin position="56"/>
        <end position="105"/>
    </location>
</feature>
<gene>
    <name evidence="3" type="ORF">CERSUDRAFT_96213</name>
</gene>
<dbReference type="Pfam" id="PF14033">
    <property type="entry name" value="DUF4246"/>
    <property type="match status" value="1"/>
</dbReference>
<evidence type="ECO:0000259" key="2">
    <source>
        <dbReference type="Pfam" id="PF14033"/>
    </source>
</evidence>
<evidence type="ECO:0000313" key="4">
    <source>
        <dbReference type="Proteomes" id="UP000016930"/>
    </source>
</evidence>
<reference evidence="3 4" key="1">
    <citation type="journal article" date="2012" name="Proc. Natl. Acad. Sci. U.S.A.">
        <title>Comparative genomics of Ceriporiopsis subvermispora and Phanerochaete chrysosporium provide insight into selective ligninolysis.</title>
        <authorList>
            <person name="Fernandez-Fueyo E."/>
            <person name="Ruiz-Duenas F.J."/>
            <person name="Ferreira P."/>
            <person name="Floudas D."/>
            <person name="Hibbett D.S."/>
            <person name="Canessa P."/>
            <person name="Larrondo L.F."/>
            <person name="James T.Y."/>
            <person name="Seelenfreund D."/>
            <person name="Lobos S."/>
            <person name="Polanco R."/>
            <person name="Tello M."/>
            <person name="Honda Y."/>
            <person name="Watanabe T."/>
            <person name="Watanabe T."/>
            <person name="Ryu J.S."/>
            <person name="Kubicek C.P."/>
            <person name="Schmoll M."/>
            <person name="Gaskell J."/>
            <person name="Hammel K.E."/>
            <person name="St John F.J."/>
            <person name="Vanden Wymelenberg A."/>
            <person name="Sabat G."/>
            <person name="Splinter BonDurant S."/>
            <person name="Syed K."/>
            <person name="Yadav J.S."/>
            <person name="Doddapaneni H."/>
            <person name="Subramanian V."/>
            <person name="Lavin J.L."/>
            <person name="Oguiza J.A."/>
            <person name="Perez G."/>
            <person name="Pisabarro A.G."/>
            <person name="Ramirez L."/>
            <person name="Santoyo F."/>
            <person name="Master E."/>
            <person name="Coutinho P.M."/>
            <person name="Henrissat B."/>
            <person name="Lombard V."/>
            <person name="Magnuson J.K."/>
            <person name="Kuees U."/>
            <person name="Hori C."/>
            <person name="Igarashi K."/>
            <person name="Samejima M."/>
            <person name="Held B.W."/>
            <person name="Barry K.W."/>
            <person name="LaButti K.M."/>
            <person name="Lapidus A."/>
            <person name="Lindquist E.A."/>
            <person name="Lucas S.M."/>
            <person name="Riley R."/>
            <person name="Salamov A.A."/>
            <person name="Hoffmeister D."/>
            <person name="Schwenk D."/>
            <person name="Hadar Y."/>
            <person name="Yarden O."/>
            <person name="de Vries R.P."/>
            <person name="Wiebenga A."/>
            <person name="Stenlid J."/>
            <person name="Eastwood D."/>
            <person name="Grigoriev I.V."/>
            <person name="Berka R.M."/>
            <person name="Blanchette R.A."/>
            <person name="Kersten P."/>
            <person name="Martinez A.T."/>
            <person name="Vicuna R."/>
            <person name="Cullen D."/>
        </authorList>
    </citation>
    <scope>NUCLEOTIDE SEQUENCE [LARGE SCALE GENOMIC DNA]</scope>
    <source>
        <strain evidence="3 4">B</strain>
    </source>
</reference>
<feature type="region of interest" description="Disordered" evidence="1">
    <location>
        <begin position="1"/>
        <end position="22"/>
    </location>
</feature>
<dbReference type="EMBL" id="KB445799">
    <property type="protein sequence ID" value="EMD35988.1"/>
    <property type="molecule type" value="Genomic_DNA"/>
</dbReference>
<dbReference type="InterPro" id="IPR049192">
    <property type="entry name" value="DUF4246_C"/>
</dbReference>
<sequence length="125" mass="14302">MSDVSSRAGDLSSSSQQDIKFPSPFDFIKHDFVILIERRMCRSIAEVTEKPHWYEKSQLINVVAILEDVPEEEKDCRPGSNEQVLDLVHPSLFCFRIDKSLIKDADTSRPHIPTVGQYLEQHAAF</sequence>
<dbReference type="STRING" id="914234.M2QG23"/>
<evidence type="ECO:0000256" key="1">
    <source>
        <dbReference type="SAM" id="MobiDB-lite"/>
    </source>
</evidence>
<dbReference type="Proteomes" id="UP000016930">
    <property type="component" value="Unassembled WGS sequence"/>
</dbReference>
<dbReference type="AlphaFoldDB" id="M2QG23"/>
<dbReference type="OrthoDB" id="2757079at2759"/>
<evidence type="ECO:0000313" key="3">
    <source>
        <dbReference type="EMBL" id="EMD35988.1"/>
    </source>
</evidence>
<name>M2QG23_CERS8</name>
<accession>M2QG23</accession>
<dbReference type="HOGENOM" id="CLU_1992362_0_0_1"/>